<dbReference type="KEGG" id="dpx:DAPPUDRAFT_242267"/>
<dbReference type="Proteomes" id="UP000000305">
    <property type="component" value="Unassembled WGS sequence"/>
</dbReference>
<keyword evidence="2" id="KW-1185">Reference proteome</keyword>
<dbReference type="AlphaFoldDB" id="E9GG87"/>
<evidence type="ECO:0000313" key="1">
    <source>
        <dbReference type="EMBL" id="EFX81357.1"/>
    </source>
</evidence>
<protein>
    <submittedName>
        <fullName evidence="1">Uncharacterized protein</fullName>
    </submittedName>
</protein>
<accession>E9GG87</accession>
<name>E9GG87_DAPPU</name>
<dbReference type="InParanoid" id="E9GG87"/>
<dbReference type="EMBL" id="GL732543">
    <property type="protein sequence ID" value="EFX81357.1"/>
    <property type="molecule type" value="Genomic_DNA"/>
</dbReference>
<sequence length="119" mass="13193">MTTTSGLVLNKDSWDYQILHKTVFAEPRGEQEPWTAGSRLGYNLSRTVLIKTVDIGEVRRSLAFVSIPLSLSVGIPIDVISLTRASGMSRLPLDALMLGYLPLPSATFCLFKPRPDERM</sequence>
<proteinExistence type="predicted"/>
<evidence type="ECO:0000313" key="2">
    <source>
        <dbReference type="Proteomes" id="UP000000305"/>
    </source>
</evidence>
<gene>
    <name evidence="1" type="ORF">DAPPUDRAFT_242267</name>
</gene>
<dbReference type="HOGENOM" id="CLU_2063793_0_0_1"/>
<organism evidence="1 2">
    <name type="scientific">Daphnia pulex</name>
    <name type="common">Water flea</name>
    <dbReference type="NCBI Taxonomy" id="6669"/>
    <lineage>
        <taxon>Eukaryota</taxon>
        <taxon>Metazoa</taxon>
        <taxon>Ecdysozoa</taxon>
        <taxon>Arthropoda</taxon>
        <taxon>Crustacea</taxon>
        <taxon>Branchiopoda</taxon>
        <taxon>Diplostraca</taxon>
        <taxon>Cladocera</taxon>
        <taxon>Anomopoda</taxon>
        <taxon>Daphniidae</taxon>
        <taxon>Daphnia</taxon>
    </lineage>
</organism>
<reference evidence="1 2" key="1">
    <citation type="journal article" date="2011" name="Science">
        <title>The ecoresponsive genome of Daphnia pulex.</title>
        <authorList>
            <person name="Colbourne J.K."/>
            <person name="Pfrender M.E."/>
            <person name="Gilbert D."/>
            <person name="Thomas W.K."/>
            <person name="Tucker A."/>
            <person name="Oakley T.H."/>
            <person name="Tokishita S."/>
            <person name="Aerts A."/>
            <person name="Arnold G.J."/>
            <person name="Basu M.K."/>
            <person name="Bauer D.J."/>
            <person name="Caceres C.E."/>
            <person name="Carmel L."/>
            <person name="Casola C."/>
            <person name="Choi J.H."/>
            <person name="Detter J.C."/>
            <person name="Dong Q."/>
            <person name="Dusheyko S."/>
            <person name="Eads B.D."/>
            <person name="Frohlich T."/>
            <person name="Geiler-Samerotte K.A."/>
            <person name="Gerlach D."/>
            <person name="Hatcher P."/>
            <person name="Jogdeo S."/>
            <person name="Krijgsveld J."/>
            <person name="Kriventseva E.V."/>
            <person name="Kultz D."/>
            <person name="Laforsch C."/>
            <person name="Lindquist E."/>
            <person name="Lopez J."/>
            <person name="Manak J.R."/>
            <person name="Muller J."/>
            <person name="Pangilinan J."/>
            <person name="Patwardhan R.P."/>
            <person name="Pitluck S."/>
            <person name="Pritham E.J."/>
            <person name="Rechtsteiner A."/>
            <person name="Rho M."/>
            <person name="Rogozin I.B."/>
            <person name="Sakarya O."/>
            <person name="Salamov A."/>
            <person name="Schaack S."/>
            <person name="Shapiro H."/>
            <person name="Shiga Y."/>
            <person name="Skalitzky C."/>
            <person name="Smith Z."/>
            <person name="Souvorov A."/>
            <person name="Sung W."/>
            <person name="Tang Z."/>
            <person name="Tsuchiya D."/>
            <person name="Tu H."/>
            <person name="Vos H."/>
            <person name="Wang M."/>
            <person name="Wolf Y.I."/>
            <person name="Yamagata H."/>
            <person name="Yamada T."/>
            <person name="Ye Y."/>
            <person name="Shaw J.R."/>
            <person name="Andrews J."/>
            <person name="Crease T.J."/>
            <person name="Tang H."/>
            <person name="Lucas S.M."/>
            <person name="Robertson H.M."/>
            <person name="Bork P."/>
            <person name="Koonin E.V."/>
            <person name="Zdobnov E.M."/>
            <person name="Grigoriev I.V."/>
            <person name="Lynch M."/>
            <person name="Boore J.L."/>
        </authorList>
    </citation>
    <scope>NUCLEOTIDE SEQUENCE [LARGE SCALE GENOMIC DNA]</scope>
</reference>